<organism evidence="1 2">
    <name type="scientific">Iodidimonas gelatinilytica</name>
    <dbReference type="NCBI Taxonomy" id="1236966"/>
    <lineage>
        <taxon>Bacteria</taxon>
        <taxon>Pseudomonadati</taxon>
        <taxon>Pseudomonadota</taxon>
        <taxon>Alphaproteobacteria</taxon>
        <taxon>Iodidimonadales</taxon>
        <taxon>Iodidimonadaceae</taxon>
        <taxon>Iodidimonas</taxon>
    </lineage>
</organism>
<evidence type="ECO:0000313" key="1">
    <source>
        <dbReference type="EMBL" id="GER00905.1"/>
    </source>
</evidence>
<dbReference type="AlphaFoldDB" id="A0A5A7MZN2"/>
<comment type="caution">
    <text evidence="1">The sequence shown here is derived from an EMBL/GenBank/DDBJ whole genome shotgun (WGS) entry which is preliminary data.</text>
</comment>
<protein>
    <submittedName>
        <fullName evidence="1">Uncharacterized protein</fullName>
    </submittedName>
</protein>
<reference evidence="1 2" key="1">
    <citation type="submission" date="2019-09" db="EMBL/GenBank/DDBJ databases">
        <title>NBRP : Genome information of microbial organism related human and environment.</title>
        <authorList>
            <person name="Hattori M."/>
            <person name="Oshima K."/>
            <person name="Inaba H."/>
            <person name="Suda W."/>
            <person name="Sakamoto M."/>
            <person name="Iino T."/>
            <person name="Kitahara M."/>
            <person name="Oshida Y."/>
            <person name="Iida T."/>
            <person name="Kudo T."/>
            <person name="Itoh T."/>
            <person name="Ohkuma M."/>
        </authorList>
    </citation>
    <scope>NUCLEOTIDE SEQUENCE [LARGE SCALE GENOMIC DNA]</scope>
    <source>
        <strain evidence="1 2">Mie-1</strain>
    </source>
</reference>
<keyword evidence="2" id="KW-1185">Reference proteome</keyword>
<evidence type="ECO:0000313" key="2">
    <source>
        <dbReference type="Proteomes" id="UP000325187"/>
    </source>
</evidence>
<dbReference type="RefSeq" id="WP_042085211.1">
    <property type="nucleotide sequence ID" value="NZ_BKCM01000007.1"/>
</dbReference>
<sequence>MPSAVEPHDAEEIRADQRIIRRINPKQHVVWDKNKDCSRVSSKAFKPSSGPKGGMSVDIEAQIIEDGHNPQKYVTTPVFTGSVAFCAGEARALGLWVGYDPLPDNPYHGEVWNSDRDRPNRFRRGQERGLHNAATWYVRLEGIEIR</sequence>
<dbReference type="EMBL" id="BKCM01000007">
    <property type="protein sequence ID" value="GER00905.1"/>
    <property type="molecule type" value="Genomic_DNA"/>
</dbReference>
<name>A0A5A7MZN2_9PROT</name>
<gene>
    <name evidence="1" type="ORF">JCM17845_15280</name>
</gene>
<accession>A0A5A7MZN2</accession>
<proteinExistence type="predicted"/>
<dbReference type="Proteomes" id="UP000325187">
    <property type="component" value="Unassembled WGS sequence"/>
</dbReference>